<protein>
    <submittedName>
        <fullName evidence="1">Uncharacterized protein</fullName>
    </submittedName>
</protein>
<name>A0A6M3KKW7_9ZZZZ</name>
<evidence type="ECO:0000313" key="1">
    <source>
        <dbReference type="EMBL" id="QJA82492.1"/>
    </source>
</evidence>
<organism evidence="1">
    <name type="scientific">viral metagenome</name>
    <dbReference type="NCBI Taxonomy" id="1070528"/>
    <lineage>
        <taxon>unclassified sequences</taxon>
        <taxon>metagenomes</taxon>
        <taxon>organismal metagenomes</taxon>
    </lineage>
</organism>
<proteinExistence type="predicted"/>
<sequence>MKHKMPVLVTRDQDGGLGVWPGDARLERTDYGMNGSGMWAMGGNIRGEIDLMSEEMGWIQIDVHLPTGIRLSWVYAKTILVLKNLADQLYWRWGDAYDKETTAAEEGTEPLFLGEE</sequence>
<accession>A0A6M3KKW7</accession>
<dbReference type="EMBL" id="MT142489">
    <property type="protein sequence ID" value="QJA82492.1"/>
    <property type="molecule type" value="Genomic_DNA"/>
</dbReference>
<reference evidence="1" key="1">
    <citation type="submission" date="2020-03" db="EMBL/GenBank/DDBJ databases">
        <title>The deep terrestrial virosphere.</title>
        <authorList>
            <person name="Holmfeldt K."/>
            <person name="Nilsson E."/>
            <person name="Simone D."/>
            <person name="Lopez-Fernandez M."/>
            <person name="Wu X."/>
            <person name="de Brujin I."/>
            <person name="Lundin D."/>
            <person name="Andersson A."/>
            <person name="Bertilsson S."/>
            <person name="Dopson M."/>
        </authorList>
    </citation>
    <scope>NUCLEOTIDE SEQUENCE</scope>
    <source>
        <strain evidence="1">MM415A00401</strain>
    </source>
</reference>
<gene>
    <name evidence="1" type="ORF">MM415A00401_0004</name>
</gene>
<dbReference type="AlphaFoldDB" id="A0A6M3KKW7"/>